<comment type="caution">
    <text evidence="1">The sequence shown here is derived from an EMBL/GenBank/DDBJ whole genome shotgun (WGS) entry which is preliminary data.</text>
</comment>
<dbReference type="EMBL" id="JAFHDT010000008">
    <property type="protein sequence ID" value="KAI7806606.1"/>
    <property type="molecule type" value="Genomic_DNA"/>
</dbReference>
<dbReference type="Proteomes" id="UP001059041">
    <property type="component" value="Linkage Group LG8"/>
</dbReference>
<gene>
    <name evidence="1" type="ORF">IRJ41_008834</name>
</gene>
<evidence type="ECO:0000313" key="2">
    <source>
        <dbReference type="Proteomes" id="UP001059041"/>
    </source>
</evidence>
<protein>
    <submittedName>
        <fullName evidence="1">Uncharacterized protein</fullName>
    </submittedName>
</protein>
<keyword evidence="2" id="KW-1185">Reference proteome</keyword>
<organism evidence="1 2">
    <name type="scientific">Triplophysa rosa</name>
    <name type="common">Cave loach</name>
    <dbReference type="NCBI Taxonomy" id="992332"/>
    <lineage>
        <taxon>Eukaryota</taxon>
        <taxon>Metazoa</taxon>
        <taxon>Chordata</taxon>
        <taxon>Craniata</taxon>
        <taxon>Vertebrata</taxon>
        <taxon>Euteleostomi</taxon>
        <taxon>Actinopterygii</taxon>
        <taxon>Neopterygii</taxon>
        <taxon>Teleostei</taxon>
        <taxon>Ostariophysi</taxon>
        <taxon>Cypriniformes</taxon>
        <taxon>Nemacheilidae</taxon>
        <taxon>Triplophysa</taxon>
    </lineage>
</organism>
<sequence length="54" mass="6302">MRAHTQRDKPSRHSFDNSCFLIRLRCREPAHWQLGKGRKSFQDGVFLCVKSNGV</sequence>
<reference evidence="1" key="1">
    <citation type="submission" date="2021-02" db="EMBL/GenBank/DDBJ databases">
        <title>Comparative genomics reveals that relaxation of natural selection precedes convergent phenotypic evolution of cavefish.</title>
        <authorList>
            <person name="Peng Z."/>
        </authorList>
    </citation>
    <scope>NUCLEOTIDE SEQUENCE</scope>
    <source>
        <tissue evidence="1">Muscle</tissue>
    </source>
</reference>
<proteinExistence type="predicted"/>
<evidence type="ECO:0000313" key="1">
    <source>
        <dbReference type="EMBL" id="KAI7806606.1"/>
    </source>
</evidence>
<name>A0A9W8C325_TRIRA</name>
<accession>A0A9W8C325</accession>
<dbReference type="AlphaFoldDB" id="A0A9W8C325"/>